<evidence type="ECO:0000256" key="9">
    <source>
        <dbReference type="PIRSR" id="PIRSR600407-1"/>
    </source>
</evidence>
<keyword evidence="10" id="KW-0547">Nucleotide-binding</keyword>
<reference evidence="13 14" key="1">
    <citation type="journal article" date="2023" name="Hortic Res">
        <title>Pangenome of water caltrop reveals structural variations and asymmetric subgenome divergence after allopolyploidization.</title>
        <authorList>
            <person name="Zhang X."/>
            <person name="Chen Y."/>
            <person name="Wang L."/>
            <person name="Yuan Y."/>
            <person name="Fang M."/>
            <person name="Shi L."/>
            <person name="Lu R."/>
            <person name="Comes H.P."/>
            <person name="Ma Y."/>
            <person name="Chen Y."/>
            <person name="Huang G."/>
            <person name="Zhou Y."/>
            <person name="Zheng Z."/>
            <person name="Qiu Y."/>
        </authorList>
    </citation>
    <scope>NUCLEOTIDE SEQUENCE [LARGE SCALE GENOMIC DNA]</scope>
    <source>
        <strain evidence="13">F231</strain>
    </source>
</reference>
<dbReference type="PANTHER" id="PTHR11782:SF96">
    <property type="entry name" value="APYRASE 6-RELATED"/>
    <property type="match status" value="1"/>
</dbReference>
<keyword evidence="14" id="KW-1185">Reference proteome</keyword>
<accession>A0AAN7KJZ7</accession>
<evidence type="ECO:0000256" key="7">
    <source>
        <dbReference type="ARBA" id="ARBA00032306"/>
    </source>
</evidence>
<dbReference type="InterPro" id="IPR000407">
    <property type="entry name" value="GDA1_CD39_NTPase"/>
</dbReference>
<dbReference type="GO" id="GO:0009134">
    <property type="term" value="P:nucleoside diphosphate catabolic process"/>
    <property type="evidence" value="ECO:0007669"/>
    <property type="project" value="TreeGrafter"/>
</dbReference>
<evidence type="ECO:0000256" key="4">
    <source>
        <dbReference type="ARBA" id="ARBA00030084"/>
    </source>
</evidence>
<dbReference type="GO" id="GO:0005524">
    <property type="term" value="F:ATP binding"/>
    <property type="evidence" value="ECO:0007669"/>
    <property type="project" value="UniProtKB-KW"/>
</dbReference>
<comment type="caution">
    <text evidence="13">The sequence shown here is derived from an EMBL/GenBank/DDBJ whole genome shotgun (WGS) entry which is preliminary data.</text>
</comment>
<dbReference type="EC" id="3.6.1.5" evidence="2"/>
<gene>
    <name evidence="13" type="ORF">SAY86_026561</name>
</gene>
<dbReference type="Gene3D" id="3.30.420.40">
    <property type="match status" value="1"/>
</dbReference>
<organism evidence="13 14">
    <name type="scientific">Trapa natans</name>
    <name type="common">Water chestnut</name>
    <dbReference type="NCBI Taxonomy" id="22666"/>
    <lineage>
        <taxon>Eukaryota</taxon>
        <taxon>Viridiplantae</taxon>
        <taxon>Streptophyta</taxon>
        <taxon>Embryophyta</taxon>
        <taxon>Tracheophyta</taxon>
        <taxon>Spermatophyta</taxon>
        <taxon>Magnoliopsida</taxon>
        <taxon>eudicotyledons</taxon>
        <taxon>Gunneridae</taxon>
        <taxon>Pentapetalae</taxon>
        <taxon>rosids</taxon>
        <taxon>malvids</taxon>
        <taxon>Myrtales</taxon>
        <taxon>Lythraceae</taxon>
        <taxon>Trapa</taxon>
    </lineage>
</organism>
<evidence type="ECO:0000256" key="10">
    <source>
        <dbReference type="PIRSR" id="PIRSR600407-2"/>
    </source>
</evidence>
<comment type="catalytic activity">
    <reaction evidence="8">
        <text>a ribonucleoside 5'-triphosphate + 2 H2O = a ribonucleoside 5'-phosphate + 2 phosphate + 2 H(+)</text>
        <dbReference type="Rhea" id="RHEA:36795"/>
        <dbReference type="ChEBI" id="CHEBI:15377"/>
        <dbReference type="ChEBI" id="CHEBI:15378"/>
        <dbReference type="ChEBI" id="CHEBI:43474"/>
        <dbReference type="ChEBI" id="CHEBI:58043"/>
        <dbReference type="ChEBI" id="CHEBI:61557"/>
        <dbReference type="EC" id="3.6.1.5"/>
    </reaction>
</comment>
<dbReference type="Gene3D" id="3.30.420.150">
    <property type="entry name" value="Exopolyphosphatase. Domain 2"/>
    <property type="match status" value="1"/>
</dbReference>
<evidence type="ECO:0000256" key="6">
    <source>
        <dbReference type="ARBA" id="ARBA00031428"/>
    </source>
</evidence>
<keyword evidence="12" id="KW-0812">Transmembrane</keyword>
<feature type="transmembrane region" description="Helical" evidence="12">
    <location>
        <begin position="485"/>
        <end position="505"/>
    </location>
</feature>
<evidence type="ECO:0000256" key="12">
    <source>
        <dbReference type="SAM" id="Phobius"/>
    </source>
</evidence>
<keyword evidence="12" id="KW-1133">Transmembrane helix</keyword>
<dbReference type="EMBL" id="JAXQNO010000023">
    <property type="protein sequence ID" value="KAK4765471.1"/>
    <property type="molecule type" value="Genomic_DNA"/>
</dbReference>
<evidence type="ECO:0000313" key="14">
    <source>
        <dbReference type="Proteomes" id="UP001346149"/>
    </source>
</evidence>
<dbReference type="GO" id="GO:0016020">
    <property type="term" value="C:membrane"/>
    <property type="evidence" value="ECO:0007669"/>
    <property type="project" value="TreeGrafter"/>
</dbReference>
<comment type="similarity">
    <text evidence="1 11">Belongs to the GDA1/CD39 NTPase family.</text>
</comment>
<feature type="binding site" evidence="10">
    <location>
        <begin position="233"/>
        <end position="237"/>
    </location>
    <ligand>
        <name>ATP</name>
        <dbReference type="ChEBI" id="CHEBI:30616"/>
    </ligand>
</feature>
<evidence type="ECO:0000256" key="3">
    <source>
        <dbReference type="ARBA" id="ARBA00022801"/>
    </source>
</evidence>
<evidence type="ECO:0000313" key="13">
    <source>
        <dbReference type="EMBL" id="KAK4765471.1"/>
    </source>
</evidence>
<name>A0AAN7KJZ7_TRANT</name>
<evidence type="ECO:0000256" key="11">
    <source>
        <dbReference type="RuleBase" id="RU003833"/>
    </source>
</evidence>
<keyword evidence="3 11" id="KW-0378">Hydrolase</keyword>
<sequence>MDYSSLQPRSSSAPYYPPHRTQLHPRMHPFSSPPNPNPKKSPSKVLLLLIPVFTVPFLFFLFSTGRSVHRSSKFADPKVTFFGAAINVGLYASRIRVFKFVNEGDLPTVTFDRSMKVGSGLAEFGNEPEEAGRVIAEMVDFAKRKVPEKECSSTRVVLLVNGWLERLSLDQRDRILELFRQVLRKSTFKFRDEWVRELQGEDEGVYAWIAVNYVLGNLRGKPQDTTGVIELGGGSLQVIYAMKDSISVQSSRVIRILGTDYNLYTQGFPQFGQDAAWESLNELHKSKELSSSLDLEGHTGNPCVSGGNESPGVGAAKFDVSNLAGNLSACEAEASALLKARNDECSQTSCKVLQPSFLKVENKAIPLERFFYSSEIFGMFPRSGLSYLVTARQHYCEDNWIKLKNQHKIVDDRDLSRYCFSSVYTTALLHEGLGIPPTAEGVIPPNRTGIIPLDWSLGAYIVQTMVDPVYAEPHNYGQIVGNGSVTYFSLFAVLLVLVLAIVLAVQWRKPQFKTIYDLEKGRYIVTRIPR</sequence>
<feature type="transmembrane region" description="Helical" evidence="12">
    <location>
        <begin position="45"/>
        <end position="63"/>
    </location>
</feature>
<feature type="active site" description="Proton acceptor" evidence="9">
    <location>
        <position position="203"/>
    </location>
</feature>
<evidence type="ECO:0000256" key="8">
    <source>
        <dbReference type="ARBA" id="ARBA00049175"/>
    </source>
</evidence>
<dbReference type="AlphaFoldDB" id="A0AAN7KJZ7"/>
<dbReference type="GO" id="GO:0017110">
    <property type="term" value="F:nucleoside diphosphate phosphatase activity"/>
    <property type="evidence" value="ECO:0007669"/>
    <property type="project" value="TreeGrafter"/>
</dbReference>
<evidence type="ECO:0000256" key="2">
    <source>
        <dbReference type="ARBA" id="ARBA00012148"/>
    </source>
</evidence>
<proteinExistence type="inferred from homology"/>
<dbReference type="PROSITE" id="PS01238">
    <property type="entry name" value="GDA1_CD39_NTPASE"/>
    <property type="match status" value="1"/>
</dbReference>
<dbReference type="GO" id="GO:0004050">
    <property type="term" value="F:apyrase activity"/>
    <property type="evidence" value="ECO:0007669"/>
    <property type="project" value="UniProtKB-EC"/>
</dbReference>
<keyword evidence="10" id="KW-0067">ATP-binding</keyword>
<protein>
    <recommendedName>
        <fullName evidence="2">apyrase</fullName>
        <ecNumber evidence="2">3.6.1.5</ecNumber>
    </recommendedName>
    <alternativeName>
        <fullName evidence="6">ATP-diphosphatase</fullName>
    </alternativeName>
    <alternativeName>
        <fullName evidence="7">ATP-diphosphohydrolase</fullName>
    </alternativeName>
    <alternativeName>
        <fullName evidence="4">Adenosine diphosphatase</fullName>
    </alternativeName>
    <alternativeName>
        <fullName evidence="5">NTPDase</fullName>
    </alternativeName>
</protein>
<evidence type="ECO:0000256" key="5">
    <source>
        <dbReference type="ARBA" id="ARBA00031370"/>
    </source>
</evidence>
<dbReference type="Pfam" id="PF01150">
    <property type="entry name" value="GDA1_CD39"/>
    <property type="match status" value="1"/>
</dbReference>
<evidence type="ECO:0000256" key="1">
    <source>
        <dbReference type="ARBA" id="ARBA00009283"/>
    </source>
</evidence>
<dbReference type="Proteomes" id="UP001346149">
    <property type="component" value="Unassembled WGS sequence"/>
</dbReference>
<dbReference type="PANTHER" id="PTHR11782">
    <property type="entry name" value="ADENOSINE/GUANOSINE DIPHOSPHATASE"/>
    <property type="match status" value="1"/>
</dbReference>
<keyword evidence="12" id="KW-0472">Membrane</keyword>